<dbReference type="InterPro" id="IPR000486">
    <property type="entry name" value="Xdiol_ring_cleave_dOase_1/2"/>
</dbReference>
<reference evidence="10 11" key="1">
    <citation type="journal article" date="2015" name="Stand. Genomic Sci.">
        <title>Genomic Encyclopedia of Bacterial and Archaeal Type Strains, Phase III: the genomes of soil and plant-associated and newly described type strains.</title>
        <authorList>
            <person name="Whitman W.B."/>
            <person name="Woyke T."/>
            <person name="Klenk H.P."/>
            <person name="Zhou Y."/>
            <person name="Lilburn T.G."/>
            <person name="Beck B.J."/>
            <person name="De Vos P."/>
            <person name="Vandamme P."/>
            <person name="Eisen J.A."/>
            <person name="Garrity G."/>
            <person name="Hugenholtz P."/>
            <person name="Kyrpides N.C."/>
        </authorList>
    </citation>
    <scope>NUCLEOTIDE SEQUENCE [LARGE SCALE GENOMIC DNA]</scope>
    <source>
        <strain evidence="10 11">CGMCC 1.7748</strain>
    </source>
</reference>
<organism evidence="10 11">
    <name type="scientific">Sphingobium wenxiniae (strain DSM 21828 / CGMCC 1.7748 / JZ-1)</name>
    <dbReference type="NCBI Taxonomy" id="595605"/>
    <lineage>
        <taxon>Bacteria</taxon>
        <taxon>Pseudomonadati</taxon>
        <taxon>Pseudomonadota</taxon>
        <taxon>Alphaproteobacteria</taxon>
        <taxon>Sphingomonadales</taxon>
        <taxon>Sphingomonadaceae</taxon>
        <taxon>Sphingobium</taxon>
    </lineage>
</organism>
<dbReference type="PANTHER" id="PTHR21366">
    <property type="entry name" value="GLYOXALASE FAMILY PROTEIN"/>
    <property type="match status" value="1"/>
</dbReference>
<comment type="cofactor">
    <cofactor evidence="1 8">
        <name>Fe(2+)</name>
        <dbReference type="ChEBI" id="CHEBI:29033"/>
    </cofactor>
</comment>
<evidence type="ECO:0000256" key="6">
    <source>
        <dbReference type="ARBA" id="ARBA00023002"/>
    </source>
</evidence>
<dbReference type="PROSITE" id="PS00082">
    <property type="entry name" value="EXTRADIOL_DIOXYGENAS"/>
    <property type="match status" value="1"/>
</dbReference>
<dbReference type="PANTHER" id="PTHR21366:SF30">
    <property type="entry name" value="BLL2330 PROTEIN"/>
    <property type="match status" value="1"/>
</dbReference>
<dbReference type="InterPro" id="IPR037523">
    <property type="entry name" value="VOC_core"/>
</dbReference>
<comment type="similarity">
    <text evidence="2 8">Belongs to the extradiol ring-cleavage dioxygenase family.</text>
</comment>
<dbReference type="InterPro" id="IPR004360">
    <property type="entry name" value="Glyas_Fos-R_dOase_dom"/>
</dbReference>
<feature type="domain" description="VOC" evidence="9">
    <location>
        <begin position="5"/>
        <end position="137"/>
    </location>
</feature>
<dbReference type="RefSeq" id="WP_021245442.1">
    <property type="nucleotide sequence ID" value="NZ_JACIIY010000004.1"/>
</dbReference>
<evidence type="ECO:0000259" key="9">
    <source>
        <dbReference type="PROSITE" id="PS51819"/>
    </source>
</evidence>
<evidence type="ECO:0000256" key="8">
    <source>
        <dbReference type="RuleBase" id="RU000683"/>
    </source>
</evidence>
<dbReference type="CDD" id="cd06587">
    <property type="entry name" value="VOC"/>
    <property type="match status" value="1"/>
</dbReference>
<evidence type="ECO:0000256" key="4">
    <source>
        <dbReference type="ARBA" id="ARBA00022797"/>
    </source>
</evidence>
<evidence type="ECO:0000256" key="7">
    <source>
        <dbReference type="ARBA" id="ARBA00023004"/>
    </source>
</evidence>
<keyword evidence="3" id="KW-0479">Metal-binding</keyword>
<protein>
    <submittedName>
        <fullName evidence="10">Catechol 2,3-dioxygenase-like lactoylglutathione lyase family enzyme</fullName>
    </submittedName>
</protein>
<evidence type="ECO:0000256" key="5">
    <source>
        <dbReference type="ARBA" id="ARBA00022964"/>
    </source>
</evidence>
<dbReference type="GO" id="GO:0016829">
    <property type="term" value="F:lyase activity"/>
    <property type="evidence" value="ECO:0007669"/>
    <property type="project" value="UniProtKB-KW"/>
</dbReference>
<dbReference type="GO" id="GO:0051213">
    <property type="term" value="F:dioxygenase activity"/>
    <property type="evidence" value="ECO:0007669"/>
    <property type="project" value="UniProtKB-KW"/>
</dbReference>
<accession>A0A562KEI4</accession>
<evidence type="ECO:0000256" key="2">
    <source>
        <dbReference type="ARBA" id="ARBA00008784"/>
    </source>
</evidence>
<keyword evidence="7 8" id="KW-0408">Iron</keyword>
<dbReference type="Proteomes" id="UP000316624">
    <property type="component" value="Unassembled WGS sequence"/>
</dbReference>
<dbReference type="InterPro" id="IPR029068">
    <property type="entry name" value="Glyas_Bleomycin-R_OHBP_Dase"/>
</dbReference>
<name>A0A562KEI4_SPHWJ</name>
<keyword evidence="5 8" id="KW-0223">Dioxygenase</keyword>
<dbReference type="InterPro" id="IPR050383">
    <property type="entry name" value="GlyoxalaseI/FosfomycinResist"/>
</dbReference>
<proteinExistence type="inferred from homology"/>
<keyword evidence="11" id="KW-1185">Reference proteome</keyword>
<dbReference type="PROSITE" id="PS51819">
    <property type="entry name" value="VOC"/>
    <property type="match status" value="1"/>
</dbReference>
<gene>
    <name evidence="10" type="ORF">IQ35_02011</name>
</gene>
<evidence type="ECO:0000313" key="11">
    <source>
        <dbReference type="Proteomes" id="UP000316624"/>
    </source>
</evidence>
<dbReference type="AlphaFoldDB" id="A0A562KEI4"/>
<dbReference type="Gene3D" id="3.10.180.10">
    <property type="entry name" value="2,3-Dihydroxybiphenyl 1,2-Dioxygenase, domain 1"/>
    <property type="match status" value="1"/>
</dbReference>
<evidence type="ECO:0000256" key="1">
    <source>
        <dbReference type="ARBA" id="ARBA00001954"/>
    </source>
</evidence>
<dbReference type="GO" id="GO:0008198">
    <property type="term" value="F:ferrous iron binding"/>
    <property type="evidence" value="ECO:0007669"/>
    <property type="project" value="InterPro"/>
</dbReference>
<sequence length="177" mass="20424">MTIQKLHHVAYRCRDAKRTVDFYTKGLGLKFTMAMSEDRVPTTGARCPYMHIFFEMADGSHIAFFDLSEAEPMQLDPNTPPWVQHLALEVENAEALEEHIKRLRDYGVDVIGPIDHNIFQSIYFHDPDGHRVELTYRTETAEALKELSELAEPMLQEWAETRQVSTKAAWVHQSLHA</sequence>
<keyword evidence="6 8" id="KW-0560">Oxidoreductase</keyword>
<evidence type="ECO:0000256" key="3">
    <source>
        <dbReference type="ARBA" id="ARBA00022723"/>
    </source>
</evidence>
<keyword evidence="10" id="KW-0456">Lyase</keyword>
<dbReference type="EMBL" id="VLKK01000006">
    <property type="protein sequence ID" value="TWH93801.1"/>
    <property type="molecule type" value="Genomic_DNA"/>
</dbReference>
<comment type="caution">
    <text evidence="10">The sequence shown here is derived from an EMBL/GenBank/DDBJ whole genome shotgun (WGS) entry which is preliminary data.</text>
</comment>
<evidence type="ECO:0000313" key="10">
    <source>
        <dbReference type="EMBL" id="TWH93801.1"/>
    </source>
</evidence>
<dbReference type="SUPFAM" id="SSF54593">
    <property type="entry name" value="Glyoxalase/Bleomycin resistance protein/Dihydroxybiphenyl dioxygenase"/>
    <property type="match status" value="1"/>
</dbReference>
<keyword evidence="4 8" id="KW-0058">Aromatic hydrocarbons catabolism</keyword>
<dbReference type="Pfam" id="PF00903">
    <property type="entry name" value="Glyoxalase"/>
    <property type="match status" value="1"/>
</dbReference>